<proteinExistence type="predicted"/>
<dbReference type="GO" id="GO:0000155">
    <property type="term" value="F:phosphorelay sensor kinase activity"/>
    <property type="evidence" value="ECO:0007669"/>
    <property type="project" value="InterPro"/>
</dbReference>
<evidence type="ECO:0000256" key="9">
    <source>
        <dbReference type="SAM" id="Coils"/>
    </source>
</evidence>
<dbReference type="CDD" id="cd13708">
    <property type="entry name" value="PBP2_BvgS_like_1"/>
    <property type="match status" value="1"/>
</dbReference>
<evidence type="ECO:0000256" key="6">
    <source>
        <dbReference type="ARBA" id="ARBA00022777"/>
    </source>
</evidence>
<dbReference type="InterPro" id="IPR036097">
    <property type="entry name" value="HisK_dim/P_sf"/>
</dbReference>
<keyword evidence="10" id="KW-1133">Transmembrane helix</keyword>
<dbReference type="OrthoDB" id="5287570at2"/>
<dbReference type="InterPro" id="IPR005467">
    <property type="entry name" value="His_kinase_dom"/>
</dbReference>
<dbReference type="SMART" id="SM00062">
    <property type="entry name" value="PBPb"/>
    <property type="match status" value="1"/>
</dbReference>
<dbReference type="EMBL" id="CP001968">
    <property type="protein sequence ID" value="ADD69696.1"/>
    <property type="molecule type" value="Genomic_DNA"/>
</dbReference>
<dbReference type="Gene3D" id="1.10.287.130">
    <property type="match status" value="1"/>
</dbReference>
<feature type="domain" description="Histidine kinase" evidence="11">
    <location>
        <begin position="367"/>
        <end position="601"/>
    </location>
</feature>
<dbReference type="InterPro" id="IPR001638">
    <property type="entry name" value="Solute-binding_3/MltF_N"/>
</dbReference>
<reference evidence="12 13" key="1">
    <citation type="journal article" date="2010" name="Stand. Genomic Sci.">
        <title>Complete genome sequence of Denitrovibrio acetiphilus type strain (N2460).</title>
        <authorList>
            <person name="Kiss H."/>
            <person name="Lang E."/>
            <person name="Lapidus A."/>
            <person name="Copeland A."/>
            <person name="Nolan M."/>
            <person name="Glavina Del Rio T."/>
            <person name="Chen F."/>
            <person name="Lucas S."/>
            <person name="Tice H."/>
            <person name="Cheng J.F."/>
            <person name="Han C."/>
            <person name="Goodwin L."/>
            <person name="Pitluck S."/>
            <person name="Liolios K."/>
            <person name="Pati A."/>
            <person name="Ivanova N."/>
            <person name="Mavromatis K."/>
            <person name="Chen A."/>
            <person name="Palaniappan K."/>
            <person name="Land M."/>
            <person name="Hauser L."/>
            <person name="Chang Y.J."/>
            <person name="Jeffries C.D."/>
            <person name="Detter J.C."/>
            <person name="Brettin T."/>
            <person name="Spring S."/>
            <person name="Rohde M."/>
            <person name="Goker M."/>
            <person name="Woyke T."/>
            <person name="Bristow J."/>
            <person name="Eisen J.A."/>
            <person name="Markowitz V."/>
            <person name="Hugenholtz P."/>
            <person name="Kyrpides N.C."/>
            <person name="Klenk H.P."/>
        </authorList>
    </citation>
    <scope>NUCLEOTIDE SEQUENCE [LARGE SCALE GENOMIC DNA]</scope>
    <source>
        <strain evidence="13">DSM 12809 / NBRC 114555 / N2460</strain>
    </source>
</reference>
<evidence type="ECO:0000256" key="8">
    <source>
        <dbReference type="ARBA" id="ARBA00023012"/>
    </source>
</evidence>
<evidence type="ECO:0000256" key="4">
    <source>
        <dbReference type="ARBA" id="ARBA00022679"/>
    </source>
</evidence>
<dbReference type="PaxDb" id="522772-Dacet_2946"/>
<keyword evidence="4" id="KW-0808">Transferase</keyword>
<organism evidence="12 13">
    <name type="scientific">Denitrovibrio acetiphilus (strain DSM 12809 / NBRC 114555 / N2460)</name>
    <dbReference type="NCBI Taxonomy" id="522772"/>
    <lineage>
        <taxon>Bacteria</taxon>
        <taxon>Pseudomonadati</taxon>
        <taxon>Deferribacterota</taxon>
        <taxon>Deferribacteres</taxon>
        <taxon>Deferribacterales</taxon>
        <taxon>Geovibrionaceae</taxon>
        <taxon>Denitrovibrio</taxon>
    </lineage>
</organism>
<dbReference type="CDD" id="cd00075">
    <property type="entry name" value="HATPase"/>
    <property type="match status" value="1"/>
</dbReference>
<dbReference type="RefSeq" id="WP_013012181.1">
    <property type="nucleotide sequence ID" value="NC_013943.1"/>
</dbReference>
<dbReference type="SMART" id="SM00387">
    <property type="entry name" value="HATPase_c"/>
    <property type="match status" value="1"/>
</dbReference>
<evidence type="ECO:0000313" key="12">
    <source>
        <dbReference type="EMBL" id="ADD69696.1"/>
    </source>
</evidence>
<dbReference type="Proteomes" id="UP000002012">
    <property type="component" value="Chromosome"/>
</dbReference>
<keyword evidence="10" id="KW-0812">Transmembrane</keyword>
<dbReference type="EC" id="2.7.13.3" evidence="2"/>
<gene>
    <name evidence="12" type="ordered locus">Dacet_2946</name>
</gene>
<dbReference type="STRING" id="522772.Dacet_2946"/>
<dbReference type="SUPFAM" id="SSF55874">
    <property type="entry name" value="ATPase domain of HSP90 chaperone/DNA topoisomerase II/histidine kinase"/>
    <property type="match status" value="1"/>
</dbReference>
<evidence type="ECO:0000256" key="2">
    <source>
        <dbReference type="ARBA" id="ARBA00012438"/>
    </source>
</evidence>
<evidence type="ECO:0000256" key="1">
    <source>
        <dbReference type="ARBA" id="ARBA00000085"/>
    </source>
</evidence>
<sequence precursor="true">MIICRIIFTLVVVFVFYSSSYSNETDHDIYLHIDMPNSEVQLTTEEIEYIKKKKELILCTDPNWMPYEKFEDNGDYIGIAADYHKIISHLTGLKYNILHTSTWSETIANAKAGKCDLLSILNKTPERDKYLNFTKSYISSPSVFVTRERDKFINGMGDLRGKTLVIVEGYMVDEIIRSEHPDINRIYAPNIKEALRMVSRGKAFATTGSLLEMSYNIRQMGLLNLKITGDAKFGFELKIGVIKDDPLLLGIMEKALSSIGKEERHRILNKWISINYQKSHDYRFIIKIVIGFLLVIAVIAGKFILTSKYNKKLLALNKELTKAKEALQHANKDLENEITAETTRRLENERLLMQQSKLASMGDMIGAIAHQWRQPLNAVGLIIQDIEDAYETNSLTEDVLRNDTHGAMEIIMQMSDTINDFSNFFKPDKSSECFKVCKTINDVATMMFPQLRNHSIRLHLGCMGKDLDGLIKKDTDPFDCCTSYCVHGYPNEFKHVILNIIKNAMDAMDEIDNTKDKLIEVNINNHNDTETLISIRDNGGGIPENVAPRIFEPYFSTKSESKGVGIGLYMSKQIIENMGGKMWFENTGDGVIFYIKLTLCTHPQ</sequence>
<keyword evidence="6 12" id="KW-0418">Kinase</keyword>
<evidence type="ECO:0000256" key="10">
    <source>
        <dbReference type="SAM" id="Phobius"/>
    </source>
</evidence>
<keyword evidence="9" id="KW-0175">Coiled coil</keyword>
<dbReference type="eggNOG" id="COG4191">
    <property type="taxonomic scope" value="Bacteria"/>
</dbReference>
<accession>D4H6M2</accession>
<dbReference type="Gene3D" id="3.40.190.10">
    <property type="entry name" value="Periplasmic binding protein-like II"/>
    <property type="match status" value="2"/>
</dbReference>
<keyword evidence="7" id="KW-0067">ATP-binding</keyword>
<dbReference type="InParanoid" id="D4H6M2"/>
<keyword evidence="8" id="KW-0902">Two-component regulatory system</keyword>
<feature type="coiled-coil region" evidence="9">
    <location>
        <begin position="306"/>
        <end position="344"/>
    </location>
</feature>
<keyword evidence="13" id="KW-1185">Reference proteome</keyword>
<protein>
    <recommendedName>
        <fullName evidence="2">histidine kinase</fullName>
        <ecNumber evidence="2">2.7.13.3</ecNumber>
    </recommendedName>
</protein>
<comment type="catalytic activity">
    <reaction evidence="1">
        <text>ATP + protein L-histidine = ADP + protein N-phospho-L-histidine.</text>
        <dbReference type="EC" id="2.7.13.3"/>
    </reaction>
</comment>
<dbReference type="HOGENOM" id="CLU_000445_114_69_0"/>
<evidence type="ECO:0000256" key="7">
    <source>
        <dbReference type="ARBA" id="ARBA00022840"/>
    </source>
</evidence>
<dbReference type="Pfam" id="PF00497">
    <property type="entry name" value="SBP_bac_3"/>
    <property type="match status" value="1"/>
</dbReference>
<keyword evidence="3" id="KW-0597">Phosphoprotein</keyword>
<dbReference type="InterPro" id="IPR003594">
    <property type="entry name" value="HATPase_dom"/>
</dbReference>
<dbReference type="PROSITE" id="PS50109">
    <property type="entry name" value="HIS_KIN"/>
    <property type="match status" value="1"/>
</dbReference>
<name>D4H6M2_DENA2</name>
<dbReference type="AlphaFoldDB" id="D4H6M2"/>
<dbReference type="SUPFAM" id="SSF47384">
    <property type="entry name" value="Homodimeric domain of signal transducing histidine kinase"/>
    <property type="match status" value="1"/>
</dbReference>
<dbReference type="Pfam" id="PF02518">
    <property type="entry name" value="HATPase_c"/>
    <property type="match status" value="1"/>
</dbReference>
<dbReference type="PANTHER" id="PTHR43065">
    <property type="entry name" value="SENSOR HISTIDINE KINASE"/>
    <property type="match status" value="1"/>
</dbReference>
<feature type="transmembrane region" description="Helical" evidence="10">
    <location>
        <begin position="284"/>
        <end position="305"/>
    </location>
</feature>
<keyword evidence="10" id="KW-0472">Membrane</keyword>
<dbReference type="SUPFAM" id="SSF53850">
    <property type="entry name" value="Periplasmic binding protein-like II"/>
    <property type="match status" value="1"/>
</dbReference>
<evidence type="ECO:0000259" key="11">
    <source>
        <dbReference type="PROSITE" id="PS50109"/>
    </source>
</evidence>
<evidence type="ECO:0000256" key="5">
    <source>
        <dbReference type="ARBA" id="ARBA00022741"/>
    </source>
</evidence>
<dbReference type="GO" id="GO:0005524">
    <property type="term" value="F:ATP binding"/>
    <property type="evidence" value="ECO:0007669"/>
    <property type="project" value="UniProtKB-KW"/>
</dbReference>
<evidence type="ECO:0000313" key="13">
    <source>
        <dbReference type="Proteomes" id="UP000002012"/>
    </source>
</evidence>
<dbReference type="InterPro" id="IPR004358">
    <property type="entry name" value="Sig_transdc_His_kin-like_C"/>
</dbReference>
<keyword evidence="5" id="KW-0547">Nucleotide-binding</keyword>
<dbReference type="CDD" id="cd00082">
    <property type="entry name" value="HisKA"/>
    <property type="match status" value="1"/>
</dbReference>
<dbReference type="InterPro" id="IPR036890">
    <property type="entry name" value="HATPase_C_sf"/>
</dbReference>
<dbReference type="KEGG" id="dap:Dacet_2946"/>
<dbReference type="eggNOG" id="COG0834">
    <property type="taxonomic scope" value="Bacteria"/>
</dbReference>
<dbReference type="InterPro" id="IPR003661">
    <property type="entry name" value="HisK_dim/P_dom"/>
</dbReference>
<dbReference type="PANTHER" id="PTHR43065:SF10">
    <property type="entry name" value="PEROXIDE STRESS-ACTIVATED HISTIDINE KINASE MAK3"/>
    <property type="match status" value="1"/>
</dbReference>
<dbReference type="Gene3D" id="3.30.565.10">
    <property type="entry name" value="Histidine kinase-like ATPase, C-terminal domain"/>
    <property type="match status" value="1"/>
</dbReference>
<dbReference type="PRINTS" id="PR00344">
    <property type="entry name" value="BCTRLSENSOR"/>
</dbReference>
<evidence type="ECO:0000256" key="3">
    <source>
        <dbReference type="ARBA" id="ARBA00022553"/>
    </source>
</evidence>